<dbReference type="EnsemblPlants" id="OB09G19020.1">
    <property type="protein sequence ID" value="OB09G19020.1"/>
    <property type="gene ID" value="OB09G19020"/>
</dbReference>
<evidence type="ECO:0000313" key="3">
    <source>
        <dbReference type="Proteomes" id="UP000006038"/>
    </source>
</evidence>
<keyword evidence="3" id="KW-1185">Reference proteome</keyword>
<organism evidence="2">
    <name type="scientific">Oryza brachyantha</name>
    <name type="common">malo sina</name>
    <dbReference type="NCBI Taxonomy" id="4533"/>
    <lineage>
        <taxon>Eukaryota</taxon>
        <taxon>Viridiplantae</taxon>
        <taxon>Streptophyta</taxon>
        <taxon>Embryophyta</taxon>
        <taxon>Tracheophyta</taxon>
        <taxon>Spermatophyta</taxon>
        <taxon>Magnoliopsida</taxon>
        <taxon>Liliopsida</taxon>
        <taxon>Poales</taxon>
        <taxon>Poaceae</taxon>
        <taxon>BOP clade</taxon>
        <taxon>Oryzoideae</taxon>
        <taxon>Oryzeae</taxon>
        <taxon>Oryzinae</taxon>
        <taxon>Oryza</taxon>
    </lineage>
</organism>
<reference evidence="2" key="2">
    <citation type="submission" date="2013-04" db="UniProtKB">
        <authorList>
            <consortium name="EnsemblPlants"/>
        </authorList>
    </citation>
    <scope>IDENTIFICATION</scope>
</reference>
<reference evidence="2" key="1">
    <citation type="journal article" date="2013" name="Nat. Commun.">
        <title>Whole-genome sequencing of Oryza brachyantha reveals mechanisms underlying Oryza genome evolution.</title>
        <authorList>
            <person name="Chen J."/>
            <person name="Huang Q."/>
            <person name="Gao D."/>
            <person name="Wang J."/>
            <person name="Lang Y."/>
            <person name="Liu T."/>
            <person name="Li B."/>
            <person name="Bai Z."/>
            <person name="Luis Goicoechea J."/>
            <person name="Liang C."/>
            <person name="Chen C."/>
            <person name="Zhang W."/>
            <person name="Sun S."/>
            <person name="Liao Y."/>
            <person name="Zhang X."/>
            <person name="Yang L."/>
            <person name="Song C."/>
            <person name="Wang M."/>
            <person name="Shi J."/>
            <person name="Liu G."/>
            <person name="Liu J."/>
            <person name="Zhou H."/>
            <person name="Zhou W."/>
            <person name="Yu Q."/>
            <person name="An N."/>
            <person name="Chen Y."/>
            <person name="Cai Q."/>
            <person name="Wang B."/>
            <person name="Liu B."/>
            <person name="Min J."/>
            <person name="Huang Y."/>
            <person name="Wu H."/>
            <person name="Li Z."/>
            <person name="Zhang Y."/>
            <person name="Yin Y."/>
            <person name="Song W."/>
            <person name="Jiang J."/>
            <person name="Jackson S.A."/>
            <person name="Wing R.A."/>
            <person name="Wang J."/>
            <person name="Chen M."/>
        </authorList>
    </citation>
    <scope>NUCLEOTIDE SEQUENCE [LARGE SCALE GENOMIC DNA]</scope>
    <source>
        <strain evidence="2">cv. IRGC 101232</strain>
    </source>
</reference>
<keyword evidence="1" id="KW-0472">Membrane</keyword>
<evidence type="ECO:0000256" key="1">
    <source>
        <dbReference type="SAM" id="Phobius"/>
    </source>
</evidence>
<sequence>MKENSQHMPFTDIPKVRKILAYFLSQDIIIRISDYVATTLINKFITDVIIAITSTTRRTSNRTSKLTYTLHTSNPTRNQTTNDQYTIIRCAQKQNRRVGKPSTVVTVLAFALAYTYVAPTAYVDHPVTFSSPDHTRLVGCSQNYHVSF</sequence>
<dbReference type="HOGENOM" id="CLU_1761588_0_0_1"/>
<keyword evidence="1" id="KW-1133">Transmembrane helix</keyword>
<keyword evidence="1" id="KW-0812">Transmembrane</keyword>
<evidence type="ECO:0000313" key="2">
    <source>
        <dbReference type="EnsemblPlants" id="OB09G19020.1"/>
    </source>
</evidence>
<dbReference type="Proteomes" id="UP000006038">
    <property type="component" value="Chromosome 9"/>
</dbReference>
<dbReference type="AlphaFoldDB" id="J3MY23"/>
<accession>J3MY23</accession>
<name>J3MY23_ORYBR</name>
<dbReference type="Gramene" id="OB09G19020.1">
    <property type="protein sequence ID" value="OB09G19020.1"/>
    <property type="gene ID" value="OB09G19020"/>
</dbReference>
<protein>
    <submittedName>
        <fullName evidence="2">Uncharacterized protein</fullName>
    </submittedName>
</protein>
<proteinExistence type="predicted"/>
<feature type="transmembrane region" description="Helical" evidence="1">
    <location>
        <begin position="103"/>
        <end position="123"/>
    </location>
</feature>